<dbReference type="PANTHER" id="PTHR24421">
    <property type="entry name" value="NITRATE/NITRITE SENSOR PROTEIN NARX-RELATED"/>
    <property type="match status" value="1"/>
</dbReference>
<keyword evidence="4 9" id="KW-0812">Transmembrane</keyword>
<dbReference type="GO" id="GO:0016301">
    <property type="term" value="F:kinase activity"/>
    <property type="evidence" value="ECO:0007669"/>
    <property type="project" value="UniProtKB-KW"/>
</dbReference>
<dbReference type="EMBL" id="CP101185">
    <property type="protein sequence ID" value="UYV99699.1"/>
    <property type="molecule type" value="Genomic_DNA"/>
</dbReference>
<dbReference type="CDD" id="cd16917">
    <property type="entry name" value="HATPase_UhpB-NarQ-NarX-like"/>
    <property type="match status" value="1"/>
</dbReference>
<accession>A0AAX3ER13</accession>
<organism evidence="11 12">
    <name type="scientific">Paenarthrobacter ureafaciens</name>
    <dbReference type="NCBI Taxonomy" id="37931"/>
    <lineage>
        <taxon>Bacteria</taxon>
        <taxon>Bacillati</taxon>
        <taxon>Actinomycetota</taxon>
        <taxon>Actinomycetes</taxon>
        <taxon>Micrococcales</taxon>
        <taxon>Micrococcaceae</taxon>
        <taxon>Paenarthrobacter</taxon>
    </lineage>
</organism>
<evidence type="ECO:0000256" key="1">
    <source>
        <dbReference type="ARBA" id="ARBA00004651"/>
    </source>
</evidence>
<reference evidence="11" key="1">
    <citation type="submission" date="2022-07" db="EMBL/GenBank/DDBJ databases">
        <authorList>
            <person name="Wu T."/>
        </authorList>
    </citation>
    <scope>NUCLEOTIDE SEQUENCE</scope>
    <source>
        <strain evidence="11">SD-1</strain>
    </source>
</reference>
<name>A0AAX3ER13_PAEUR</name>
<dbReference type="RefSeq" id="WP_259363009.1">
    <property type="nucleotide sequence ID" value="NZ_CP043010.1"/>
</dbReference>
<keyword evidence="7" id="KW-0902">Two-component regulatory system</keyword>
<evidence type="ECO:0000256" key="6">
    <source>
        <dbReference type="ARBA" id="ARBA00022989"/>
    </source>
</evidence>
<dbReference type="GO" id="GO:0005886">
    <property type="term" value="C:plasma membrane"/>
    <property type="evidence" value="ECO:0007669"/>
    <property type="project" value="UniProtKB-SubCell"/>
</dbReference>
<feature type="transmembrane region" description="Helical" evidence="9">
    <location>
        <begin position="44"/>
        <end position="65"/>
    </location>
</feature>
<dbReference type="AlphaFoldDB" id="A0AAX3ER13"/>
<sequence length="396" mass="41231">MVPVPSGVSARETHRLMGRGISAFALLLVLQASGSIATQAGFAAPWWDAAFLWLFLGALLCFMAAAVRGRGLLWTSALLAFLVLAGLVLWPMAVPPEVPEDIGTPWLWAMINVGAAWSAFAFGTVTGCVYTVVIGGVFAAIRTLPQGGSASLSIAIQDASFATVLGVIICLTIGIMRQAAERVDTAADEAIDRYREAAAETALSNERTRVDGLLHDSVMSALLTAGRSGSNAERSSSAKLAGSALLRLAEHGSDHAEAPTATVRELAARIRFTVQGSSSPAVSVNCEAPAHLVVPGDVVRAFFEASAEAVSNAVRHSCATRCEVRVTGQEHDGAAKVSVTVKDNGIGFRPELVSDRRLGIKVSIAGRMRTIGGTAALRSQPGRGTEVALSWSGDAG</sequence>
<dbReference type="Gene3D" id="3.30.565.10">
    <property type="entry name" value="Histidine kinase-like ATPase, C-terminal domain"/>
    <property type="match status" value="1"/>
</dbReference>
<feature type="transmembrane region" description="Helical" evidence="9">
    <location>
        <begin position="152"/>
        <end position="176"/>
    </location>
</feature>
<keyword evidence="12" id="KW-1185">Reference proteome</keyword>
<keyword evidence="2" id="KW-1003">Cell membrane</keyword>
<evidence type="ECO:0000313" key="11">
    <source>
        <dbReference type="EMBL" id="UYV99699.1"/>
    </source>
</evidence>
<evidence type="ECO:0000256" key="4">
    <source>
        <dbReference type="ARBA" id="ARBA00022692"/>
    </source>
</evidence>
<keyword evidence="8 9" id="KW-0472">Membrane</keyword>
<dbReference type="Proteomes" id="UP001163293">
    <property type="component" value="Chromosome"/>
</dbReference>
<dbReference type="InterPro" id="IPR036890">
    <property type="entry name" value="HATPase_C_sf"/>
</dbReference>
<feature type="transmembrane region" description="Helical" evidence="9">
    <location>
        <begin position="114"/>
        <end position="140"/>
    </location>
</feature>
<evidence type="ECO:0000256" key="8">
    <source>
        <dbReference type="ARBA" id="ARBA00023136"/>
    </source>
</evidence>
<keyword evidence="11" id="KW-0547">Nucleotide-binding</keyword>
<gene>
    <name evidence="11" type="ORF">NL394_04315</name>
</gene>
<evidence type="ECO:0000313" key="12">
    <source>
        <dbReference type="Proteomes" id="UP001163293"/>
    </source>
</evidence>
<dbReference type="GO" id="GO:0000160">
    <property type="term" value="P:phosphorelay signal transduction system"/>
    <property type="evidence" value="ECO:0007669"/>
    <property type="project" value="UniProtKB-KW"/>
</dbReference>
<evidence type="ECO:0000256" key="7">
    <source>
        <dbReference type="ARBA" id="ARBA00023012"/>
    </source>
</evidence>
<proteinExistence type="predicted"/>
<evidence type="ECO:0000256" key="2">
    <source>
        <dbReference type="ARBA" id="ARBA00022475"/>
    </source>
</evidence>
<evidence type="ECO:0000256" key="9">
    <source>
        <dbReference type="SAM" id="Phobius"/>
    </source>
</evidence>
<dbReference type="PANTHER" id="PTHR24421:SF37">
    <property type="entry name" value="SENSOR HISTIDINE KINASE NARS"/>
    <property type="match status" value="1"/>
</dbReference>
<keyword evidence="6 9" id="KW-1133">Transmembrane helix</keyword>
<evidence type="ECO:0000259" key="10">
    <source>
        <dbReference type="Pfam" id="PF02518"/>
    </source>
</evidence>
<keyword evidence="11" id="KW-0067">ATP-binding</keyword>
<evidence type="ECO:0000256" key="3">
    <source>
        <dbReference type="ARBA" id="ARBA00022679"/>
    </source>
</evidence>
<dbReference type="InterPro" id="IPR003594">
    <property type="entry name" value="HATPase_dom"/>
</dbReference>
<keyword evidence="5" id="KW-0418">Kinase</keyword>
<feature type="transmembrane region" description="Helical" evidence="9">
    <location>
        <begin position="72"/>
        <end position="94"/>
    </location>
</feature>
<comment type="subcellular location">
    <subcellularLocation>
        <location evidence="1">Cell membrane</location>
        <topology evidence="1">Multi-pass membrane protein</topology>
    </subcellularLocation>
</comment>
<keyword evidence="3" id="KW-0808">Transferase</keyword>
<protein>
    <submittedName>
        <fullName evidence="11">ATP-binding protein</fullName>
    </submittedName>
</protein>
<dbReference type="SUPFAM" id="SSF55874">
    <property type="entry name" value="ATPase domain of HSP90 chaperone/DNA topoisomerase II/histidine kinase"/>
    <property type="match status" value="1"/>
</dbReference>
<dbReference type="InterPro" id="IPR050482">
    <property type="entry name" value="Sensor_HK_TwoCompSys"/>
</dbReference>
<dbReference type="GO" id="GO:0005524">
    <property type="term" value="F:ATP binding"/>
    <property type="evidence" value="ECO:0007669"/>
    <property type="project" value="UniProtKB-KW"/>
</dbReference>
<evidence type="ECO:0000256" key="5">
    <source>
        <dbReference type="ARBA" id="ARBA00022777"/>
    </source>
</evidence>
<feature type="domain" description="Histidine kinase/HSP90-like ATPase" evidence="10">
    <location>
        <begin position="303"/>
        <end position="389"/>
    </location>
</feature>
<dbReference type="Pfam" id="PF02518">
    <property type="entry name" value="HATPase_c"/>
    <property type="match status" value="1"/>
</dbReference>